<dbReference type="PROSITE" id="PS50118">
    <property type="entry name" value="HMG_BOX_2"/>
    <property type="match status" value="1"/>
</dbReference>
<evidence type="ECO:0000256" key="4">
    <source>
        <dbReference type="SAM" id="MobiDB-lite"/>
    </source>
</evidence>
<dbReference type="InterPro" id="IPR036910">
    <property type="entry name" value="HMG_box_dom_sf"/>
</dbReference>
<dbReference type="Proteomes" id="UP000218334">
    <property type="component" value="Unassembled WGS sequence"/>
</dbReference>
<dbReference type="STRING" id="1076256.A0A2H3BH34"/>
<dbReference type="PANTHER" id="PTHR45789:SF2">
    <property type="entry name" value="FI18025P1"/>
    <property type="match status" value="1"/>
</dbReference>
<feature type="domain" description="HMG box" evidence="5">
    <location>
        <begin position="63"/>
        <end position="128"/>
    </location>
</feature>
<keyword evidence="1 3" id="KW-0238">DNA-binding</keyword>
<dbReference type="AlphaFoldDB" id="A0A2H3BH34"/>
<evidence type="ECO:0000256" key="3">
    <source>
        <dbReference type="PROSITE-ProRule" id="PRU00267"/>
    </source>
</evidence>
<dbReference type="EMBL" id="KZ293427">
    <property type="protein sequence ID" value="PBK70139.1"/>
    <property type="molecule type" value="Genomic_DNA"/>
</dbReference>
<dbReference type="SUPFAM" id="SSF47095">
    <property type="entry name" value="HMG-box"/>
    <property type="match status" value="1"/>
</dbReference>
<accession>A0A2H3BH34</accession>
<dbReference type="PANTHER" id="PTHR45789">
    <property type="entry name" value="FI18025P1"/>
    <property type="match status" value="1"/>
</dbReference>
<feature type="region of interest" description="Disordered" evidence="4">
    <location>
        <begin position="185"/>
        <end position="225"/>
    </location>
</feature>
<dbReference type="Gene3D" id="1.10.30.10">
    <property type="entry name" value="High mobility group box domain"/>
    <property type="match status" value="1"/>
</dbReference>
<sequence length="325" mass="36514">MAPIRTTSVRRSRRLSMQVPVKYDDDGWESGDVAMGLVTPLVDAVATHSPPSLATPDKPSRRATRPPNAFLQFRSTYWQGNQRDRNNRNVSRICGFLWNAMSAEERRVYQEMALVAKAEHKVNNPNWSYKSASKGKKSTTRRHRNLEEEERCRKIAMILRESVESTVLQTKIEVKKEEPVYAIPSPSPPVVAGEERAPAPDHATSTAKKEEEEEETFVPTASIPPLDLNVAATEKDEFAFENSVQPPTYVRVDAQFGMSTDVSMDANSESAAPPADDTARPEVFDPVDNYLSDYVNMSEELDAMMTDIVRPETESLPFSVDWAYI</sequence>
<dbReference type="GO" id="GO:0005634">
    <property type="term" value="C:nucleus"/>
    <property type="evidence" value="ECO:0007669"/>
    <property type="project" value="UniProtKB-UniRule"/>
</dbReference>
<name>A0A2H3BH34_9AGAR</name>
<dbReference type="InterPro" id="IPR051356">
    <property type="entry name" value="SOX/SOX-like_TF"/>
</dbReference>
<keyword evidence="2 3" id="KW-0539">Nucleus</keyword>
<feature type="DNA-binding region" description="HMG box" evidence="3">
    <location>
        <begin position="63"/>
        <end position="128"/>
    </location>
</feature>
<evidence type="ECO:0000259" key="5">
    <source>
        <dbReference type="PROSITE" id="PS50118"/>
    </source>
</evidence>
<dbReference type="CDD" id="cd01389">
    <property type="entry name" value="HMG-box_ROX1-like"/>
    <property type="match status" value="1"/>
</dbReference>
<dbReference type="InterPro" id="IPR009071">
    <property type="entry name" value="HMG_box_dom"/>
</dbReference>
<evidence type="ECO:0000256" key="2">
    <source>
        <dbReference type="ARBA" id="ARBA00023242"/>
    </source>
</evidence>
<evidence type="ECO:0000256" key="1">
    <source>
        <dbReference type="ARBA" id="ARBA00023125"/>
    </source>
</evidence>
<evidence type="ECO:0000313" key="6">
    <source>
        <dbReference type="EMBL" id="PBK70139.1"/>
    </source>
</evidence>
<feature type="region of interest" description="Disordered" evidence="4">
    <location>
        <begin position="126"/>
        <end position="147"/>
    </location>
</feature>
<keyword evidence="7" id="KW-1185">Reference proteome</keyword>
<gene>
    <name evidence="6" type="ORF">ARMSODRAFT_1018236</name>
</gene>
<feature type="region of interest" description="Disordered" evidence="4">
    <location>
        <begin position="263"/>
        <end position="284"/>
    </location>
</feature>
<reference evidence="7" key="1">
    <citation type="journal article" date="2017" name="Nat. Ecol. Evol.">
        <title>Genome expansion and lineage-specific genetic innovations in the forest pathogenic fungi Armillaria.</title>
        <authorList>
            <person name="Sipos G."/>
            <person name="Prasanna A.N."/>
            <person name="Walter M.C."/>
            <person name="O'Connor E."/>
            <person name="Balint B."/>
            <person name="Krizsan K."/>
            <person name="Kiss B."/>
            <person name="Hess J."/>
            <person name="Varga T."/>
            <person name="Slot J."/>
            <person name="Riley R."/>
            <person name="Boka B."/>
            <person name="Rigling D."/>
            <person name="Barry K."/>
            <person name="Lee J."/>
            <person name="Mihaltcheva S."/>
            <person name="LaButti K."/>
            <person name="Lipzen A."/>
            <person name="Waldron R."/>
            <person name="Moloney N.M."/>
            <person name="Sperisen C."/>
            <person name="Kredics L."/>
            <person name="Vagvoelgyi C."/>
            <person name="Patrignani A."/>
            <person name="Fitzpatrick D."/>
            <person name="Nagy I."/>
            <person name="Doyle S."/>
            <person name="Anderson J.B."/>
            <person name="Grigoriev I.V."/>
            <person name="Gueldener U."/>
            <person name="Muensterkoetter M."/>
            <person name="Nagy L.G."/>
        </authorList>
    </citation>
    <scope>NUCLEOTIDE SEQUENCE [LARGE SCALE GENOMIC DNA]</scope>
    <source>
        <strain evidence="7">28-4</strain>
    </source>
</reference>
<evidence type="ECO:0000313" key="7">
    <source>
        <dbReference type="Proteomes" id="UP000218334"/>
    </source>
</evidence>
<feature type="region of interest" description="Disordered" evidence="4">
    <location>
        <begin position="47"/>
        <end position="66"/>
    </location>
</feature>
<dbReference type="Pfam" id="PF00505">
    <property type="entry name" value="HMG_box"/>
    <property type="match status" value="1"/>
</dbReference>
<proteinExistence type="predicted"/>
<dbReference type="SMART" id="SM00398">
    <property type="entry name" value="HMG"/>
    <property type="match status" value="1"/>
</dbReference>
<feature type="compositionally biased region" description="Basic residues" evidence="4">
    <location>
        <begin position="133"/>
        <end position="144"/>
    </location>
</feature>
<organism evidence="6 7">
    <name type="scientific">Armillaria solidipes</name>
    <dbReference type="NCBI Taxonomy" id="1076256"/>
    <lineage>
        <taxon>Eukaryota</taxon>
        <taxon>Fungi</taxon>
        <taxon>Dikarya</taxon>
        <taxon>Basidiomycota</taxon>
        <taxon>Agaricomycotina</taxon>
        <taxon>Agaricomycetes</taxon>
        <taxon>Agaricomycetidae</taxon>
        <taxon>Agaricales</taxon>
        <taxon>Marasmiineae</taxon>
        <taxon>Physalacriaceae</taxon>
        <taxon>Armillaria</taxon>
    </lineage>
</organism>
<dbReference type="GO" id="GO:0000981">
    <property type="term" value="F:DNA-binding transcription factor activity, RNA polymerase II-specific"/>
    <property type="evidence" value="ECO:0007669"/>
    <property type="project" value="TreeGrafter"/>
</dbReference>
<dbReference type="GO" id="GO:0000978">
    <property type="term" value="F:RNA polymerase II cis-regulatory region sequence-specific DNA binding"/>
    <property type="evidence" value="ECO:0007669"/>
    <property type="project" value="TreeGrafter"/>
</dbReference>
<protein>
    <recommendedName>
        <fullName evidence="5">HMG box domain-containing protein</fullName>
    </recommendedName>
</protein>